<evidence type="ECO:0000313" key="2">
    <source>
        <dbReference type="EMBL" id="MCY9692910.1"/>
    </source>
</evidence>
<dbReference type="InterPro" id="IPR001466">
    <property type="entry name" value="Beta-lactam-related"/>
</dbReference>
<evidence type="ECO:0000313" key="3">
    <source>
        <dbReference type="Proteomes" id="UP001527099"/>
    </source>
</evidence>
<keyword evidence="3" id="KW-1185">Reference proteome</keyword>
<dbReference type="PANTHER" id="PTHR43283:SF7">
    <property type="entry name" value="BETA-LACTAMASE-RELATED DOMAIN-CONTAINING PROTEIN"/>
    <property type="match status" value="1"/>
</dbReference>
<feature type="domain" description="Beta-lactamase-related" evidence="1">
    <location>
        <begin position="91"/>
        <end position="367"/>
    </location>
</feature>
<reference evidence="2 3" key="1">
    <citation type="submission" date="2022-05" db="EMBL/GenBank/DDBJ databases">
        <title>Genome Sequencing of Bee-Associated Microbes.</title>
        <authorList>
            <person name="Dunlap C."/>
        </authorList>
    </citation>
    <scope>NUCLEOTIDE SEQUENCE [LARGE SCALE GENOMIC DNA]</scope>
    <source>
        <strain evidence="2 3">NRRL B-14421</strain>
    </source>
</reference>
<organism evidence="2 3">
    <name type="scientific">Paenibacillus alginolyticus</name>
    <dbReference type="NCBI Taxonomy" id="59839"/>
    <lineage>
        <taxon>Bacteria</taxon>
        <taxon>Bacillati</taxon>
        <taxon>Bacillota</taxon>
        <taxon>Bacilli</taxon>
        <taxon>Bacillales</taxon>
        <taxon>Paenibacillaceae</taxon>
        <taxon>Paenibacillus</taxon>
    </lineage>
</organism>
<dbReference type="Proteomes" id="UP001527099">
    <property type="component" value="Unassembled WGS sequence"/>
</dbReference>
<protein>
    <submittedName>
        <fullName evidence="2">Beta-lactamase family protein</fullName>
    </submittedName>
</protein>
<dbReference type="Pfam" id="PF00144">
    <property type="entry name" value="Beta-lactamase"/>
    <property type="match status" value="1"/>
</dbReference>
<dbReference type="RefSeq" id="WP_268614504.1">
    <property type="nucleotide sequence ID" value="NZ_JAMDMX010000022.1"/>
</dbReference>
<dbReference type="Gene3D" id="3.40.710.10">
    <property type="entry name" value="DD-peptidase/beta-lactamase superfamily"/>
    <property type="match status" value="1"/>
</dbReference>
<dbReference type="SUPFAM" id="SSF56601">
    <property type="entry name" value="beta-lactamase/transpeptidase-like"/>
    <property type="match status" value="1"/>
</dbReference>
<sequence>MKNNNKNKPLVGSGNKTAALSLSASGTQNKQVHFLNNSIPQMTINSDSISSNKANDWPTQGWKTSTPEAQGMNSAALAKMLEVFRDQQVHSVAVIRNGHLVAEAYNESTQADLPQDVKSVTKSVTSALIGIALSERKLISLDQRLAAFFPELESDPLKSKIMLKHLLSMTSGLAWNNENEQSSTEMMYSSDWVQYVLKCPAKNQPGAMFNYSNGDAHLLSAVLQKVTGESMFDYAKSRLFEPLGITDVHWNHDPEGCTIGAWAMALTLRDMAKIGYLYLKEGQWEDKTIMLKSWIRESVTKRIFLNYSNGTQGGYGYYWWSKPLAQGLVRGSKKQHEMFYASGSGGRRIFVVPDLQLVVAATAHSADVDMPELLLNHVVGAIRSDKPISENSEAFAGLGQAIEAFKMGLE</sequence>
<dbReference type="InterPro" id="IPR012338">
    <property type="entry name" value="Beta-lactam/transpept-like"/>
</dbReference>
<comment type="caution">
    <text evidence="2">The sequence shown here is derived from an EMBL/GenBank/DDBJ whole genome shotgun (WGS) entry which is preliminary data.</text>
</comment>
<gene>
    <name evidence="2" type="ORF">M5X19_08365</name>
</gene>
<dbReference type="PANTHER" id="PTHR43283">
    <property type="entry name" value="BETA-LACTAMASE-RELATED"/>
    <property type="match status" value="1"/>
</dbReference>
<accession>A0ABT4G9Q3</accession>
<name>A0ABT4G9Q3_9BACL</name>
<proteinExistence type="predicted"/>
<dbReference type="EMBL" id="JAMDMX010000022">
    <property type="protein sequence ID" value="MCY9692910.1"/>
    <property type="molecule type" value="Genomic_DNA"/>
</dbReference>
<dbReference type="InterPro" id="IPR050789">
    <property type="entry name" value="Diverse_Enzym_Activities"/>
</dbReference>
<evidence type="ECO:0000259" key="1">
    <source>
        <dbReference type="Pfam" id="PF00144"/>
    </source>
</evidence>